<sequence>MIVTFDLFSALTDTRSGAGRTFSGIAAERGWSQSGTELYDAWDDHNKALQRDARAPTTFRDVSRAALVAAYADLGLDAALAPADLVRLHETVPDWPLWPDVEAGVAAVEAIGHVTAVGLLSNVDDDLARLTRAHALVDPDLVLSSQRLGAFKPSPEIYTRAVTAVAPEPLVHVAASARDVRGALEAGITAVRLARPGHVVDATGPRPPHEVQDAADLAGVIARL</sequence>
<dbReference type="Proteomes" id="UP000649289">
    <property type="component" value="Unassembled WGS sequence"/>
</dbReference>
<accession>A0ABR8MKS4</accession>
<dbReference type="EMBL" id="JACXYY010000008">
    <property type="protein sequence ID" value="MBD3916592.1"/>
    <property type="molecule type" value="Genomic_DNA"/>
</dbReference>
<dbReference type="PANTHER" id="PTHR43316:SF3">
    <property type="entry name" value="HALOACID DEHALOGENASE, TYPE II (AFU_ORTHOLOGUE AFUA_2G07750)-RELATED"/>
    <property type="match status" value="1"/>
</dbReference>
<dbReference type="SUPFAM" id="SSF56784">
    <property type="entry name" value="HAD-like"/>
    <property type="match status" value="1"/>
</dbReference>
<dbReference type="InterPro" id="IPR023214">
    <property type="entry name" value="HAD_sf"/>
</dbReference>
<keyword evidence="1" id="KW-0378">Hydrolase</keyword>
<gene>
    <name evidence="2" type="ORF">IEZ25_18395</name>
</gene>
<protein>
    <submittedName>
        <fullName evidence="2">Haloacid dehalogenase</fullName>
    </submittedName>
</protein>
<dbReference type="RefSeq" id="WP_191200925.1">
    <property type="nucleotide sequence ID" value="NZ_BAAAPA010000001.1"/>
</dbReference>
<reference evidence="2 3" key="1">
    <citation type="submission" date="2020-09" db="EMBL/GenBank/DDBJ databases">
        <title>novel species in genus Nocardioides.</title>
        <authorList>
            <person name="Zhang G."/>
        </authorList>
    </citation>
    <scope>NUCLEOTIDE SEQUENCE [LARGE SCALE GENOMIC DNA]</scope>
    <source>
        <strain evidence="2 3">19197</strain>
    </source>
</reference>
<evidence type="ECO:0000256" key="1">
    <source>
        <dbReference type="ARBA" id="ARBA00022801"/>
    </source>
</evidence>
<dbReference type="Gene3D" id="3.40.50.1000">
    <property type="entry name" value="HAD superfamily/HAD-like"/>
    <property type="match status" value="1"/>
</dbReference>
<comment type="caution">
    <text evidence="2">The sequence shown here is derived from an EMBL/GenBank/DDBJ whole genome shotgun (WGS) entry which is preliminary data.</text>
</comment>
<evidence type="ECO:0000313" key="3">
    <source>
        <dbReference type="Proteomes" id="UP000649289"/>
    </source>
</evidence>
<organism evidence="2 3">
    <name type="scientific">Nocardioides hwasunensis</name>
    <dbReference type="NCBI Taxonomy" id="397258"/>
    <lineage>
        <taxon>Bacteria</taxon>
        <taxon>Bacillati</taxon>
        <taxon>Actinomycetota</taxon>
        <taxon>Actinomycetes</taxon>
        <taxon>Propionibacteriales</taxon>
        <taxon>Nocardioidaceae</taxon>
        <taxon>Nocardioides</taxon>
    </lineage>
</organism>
<dbReference type="Pfam" id="PF00702">
    <property type="entry name" value="Hydrolase"/>
    <property type="match status" value="1"/>
</dbReference>
<dbReference type="PANTHER" id="PTHR43316">
    <property type="entry name" value="HYDROLASE, HALOACID DELAHOGENASE-RELATED"/>
    <property type="match status" value="1"/>
</dbReference>
<name>A0ABR8MKS4_9ACTN</name>
<dbReference type="InterPro" id="IPR036412">
    <property type="entry name" value="HAD-like_sf"/>
</dbReference>
<keyword evidence="3" id="KW-1185">Reference proteome</keyword>
<proteinExistence type="predicted"/>
<dbReference type="Gene3D" id="1.10.150.750">
    <property type="match status" value="1"/>
</dbReference>
<evidence type="ECO:0000313" key="2">
    <source>
        <dbReference type="EMBL" id="MBD3916592.1"/>
    </source>
</evidence>
<dbReference type="InterPro" id="IPR051540">
    <property type="entry name" value="S-2-haloacid_dehalogenase"/>
</dbReference>